<keyword evidence="1" id="KW-0732">Signal</keyword>
<dbReference type="EMBL" id="BGPR01033014">
    <property type="protein sequence ID" value="GBO06781.1"/>
    <property type="molecule type" value="Genomic_DNA"/>
</dbReference>
<protein>
    <submittedName>
        <fullName evidence="2">Uncharacterized protein</fullName>
    </submittedName>
</protein>
<gene>
    <name evidence="2" type="ORF">AVEN_43891_1</name>
</gene>
<dbReference type="AlphaFoldDB" id="A0A4Y2U3Y9"/>
<evidence type="ECO:0000313" key="2">
    <source>
        <dbReference type="EMBL" id="GBO06781.1"/>
    </source>
</evidence>
<feature type="signal peptide" evidence="1">
    <location>
        <begin position="1"/>
        <end position="20"/>
    </location>
</feature>
<sequence length="277" mass="31553">MDCRSLFGVLSIFIFMGSYALEYSPHSDKFIAEVYSLPSLIDMNTAHGNVGGMVQRCPEGQRYDTYLKECRFLHCVVPGYEMRNGQCRLSTCPRGQIYDQSFRKCVCANPNYEIVDGLCIPPVQRCPEGQRYDRYLKECRLLHCLVPGYEMRNGQCRPSTCPRGQIYDQTFRKCVCANPNYEIVDGQCRSSTCPRGQIYHQIFRKCVCAYPCYEILNGHFSYAQEDSYDSNDLVADESNFSFVLLVDVNTKDGDLVCVVQRCPAGRYIVLASRSATC</sequence>
<dbReference type="OrthoDB" id="413581at2759"/>
<dbReference type="Proteomes" id="UP000499080">
    <property type="component" value="Unassembled WGS sequence"/>
</dbReference>
<accession>A0A4Y2U3Y9</accession>
<reference evidence="2 3" key="1">
    <citation type="journal article" date="2019" name="Sci. Rep.">
        <title>Orb-weaving spider Araneus ventricosus genome elucidates the spidroin gene catalogue.</title>
        <authorList>
            <person name="Kono N."/>
            <person name="Nakamura H."/>
            <person name="Ohtoshi R."/>
            <person name="Moran D.A.P."/>
            <person name="Shinohara A."/>
            <person name="Yoshida Y."/>
            <person name="Fujiwara M."/>
            <person name="Mori M."/>
            <person name="Tomita M."/>
            <person name="Arakawa K."/>
        </authorList>
    </citation>
    <scope>NUCLEOTIDE SEQUENCE [LARGE SCALE GENOMIC DNA]</scope>
</reference>
<proteinExistence type="predicted"/>
<evidence type="ECO:0000256" key="1">
    <source>
        <dbReference type="SAM" id="SignalP"/>
    </source>
</evidence>
<organism evidence="2 3">
    <name type="scientific">Araneus ventricosus</name>
    <name type="common">Orbweaver spider</name>
    <name type="synonym">Epeira ventricosa</name>
    <dbReference type="NCBI Taxonomy" id="182803"/>
    <lineage>
        <taxon>Eukaryota</taxon>
        <taxon>Metazoa</taxon>
        <taxon>Ecdysozoa</taxon>
        <taxon>Arthropoda</taxon>
        <taxon>Chelicerata</taxon>
        <taxon>Arachnida</taxon>
        <taxon>Araneae</taxon>
        <taxon>Araneomorphae</taxon>
        <taxon>Entelegynae</taxon>
        <taxon>Araneoidea</taxon>
        <taxon>Araneidae</taxon>
        <taxon>Araneus</taxon>
    </lineage>
</organism>
<comment type="caution">
    <text evidence="2">The sequence shown here is derived from an EMBL/GenBank/DDBJ whole genome shotgun (WGS) entry which is preliminary data.</text>
</comment>
<evidence type="ECO:0000313" key="3">
    <source>
        <dbReference type="Proteomes" id="UP000499080"/>
    </source>
</evidence>
<name>A0A4Y2U3Y9_ARAVE</name>
<feature type="chain" id="PRO_5021219968" evidence="1">
    <location>
        <begin position="21"/>
        <end position="277"/>
    </location>
</feature>
<keyword evidence="3" id="KW-1185">Reference proteome</keyword>